<dbReference type="Pfam" id="PF13302">
    <property type="entry name" value="Acetyltransf_3"/>
    <property type="match status" value="1"/>
</dbReference>
<protein>
    <submittedName>
        <fullName evidence="5">GNAT family N-acetyltransferase</fullName>
    </submittedName>
</protein>
<dbReference type="InterPro" id="IPR051531">
    <property type="entry name" value="N-acetyltransferase"/>
</dbReference>
<evidence type="ECO:0000313" key="6">
    <source>
        <dbReference type="Proteomes" id="UP000719500"/>
    </source>
</evidence>
<dbReference type="SUPFAM" id="SSF55729">
    <property type="entry name" value="Acyl-CoA N-acyltransferases (Nat)"/>
    <property type="match status" value="1"/>
</dbReference>
<reference evidence="5 6" key="1">
    <citation type="journal article" date="2021" name="Sci. Rep.">
        <title>The distribution of antibiotic resistance genes in chicken gut microbiota commensals.</title>
        <authorList>
            <person name="Juricova H."/>
            <person name="Matiasovicova J."/>
            <person name="Kubasova T."/>
            <person name="Cejkova D."/>
            <person name="Rychlik I."/>
        </authorList>
    </citation>
    <scope>NUCLEOTIDE SEQUENCE [LARGE SCALE GENOMIC DNA]</scope>
    <source>
        <strain evidence="5 6">An411</strain>
    </source>
</reference>
<sequence length="185" mass="20622">MTPVIETPRLLLRPYRDADAADLYAYSRDPRVGVIAGWQPHRSEEESLRFLRTVFSAPDVFALELRESGRAVGSIGFVGGHPAGEHPGCPDDEIGYALSPAHWGRGLMPEAMAAVLSYGFGPKGLARIWCSHYAGNWRSARVITKCGFRYAFARTEHVADFGEDRQTYFYVLTKEGWRERVSGAL</sequence>
<feature type="domain" description="N-acetyltransferase" evidence="4">
    <location>
        <begin position="10"/>
        <end position="175"/>
    </location>
</feature>
<evidence type="ECO:0000313" key="5">
    <source>
        <dbReference type="EMBL" id="MBM6850749.1"/>
    </source>
</evidence>
<dbReference type="PANTHER" id="PTHR43792:SF8">
    <property type="entry name" value="[RIBOSOMAL PROTEIN US5]-ALANINE N-ACETYLTRANSFERASE"/>
    <property type="match status" value="1"/>
</dbReference>
<dbReference type="PROSITE" id="PS51186">
    <property type="entry name" value="GNAT"/>
    <property type="match status" value="1"/>
</dbReference>
<dbReference type="PANTHER" id="PTHR43792">
    <property type="entry name" value="GNAT FAMILY, PUTATIVE (AFU_ORTHOLOGUE AFUA_3G00765)-RELATED-RELATED"/>
    <property type="match status" value="1"/>
</dbReference>
<comment type="similarity">
    <text evidence="3">Belongs to the acetyltransferase family. RimJ subfamily.</text>
</comment>
<dbReference type="RefSeq" id="WP_204803064.1">
    <property type="nucleotide sequence ID" value="NZ_JACSNX010000004.1"/>
</dbReference>
<dbReference type="Gene3D" id="3.40.630.30">
    <property type="match status" value="1"/>
</dbReference>
<comment type="caution">
    <text evidence="5">The sequence shown here is derived from an EMBL/GenBank/DDBJ whole genome shotgun (WGS) entry which is preliminary data.</text>
</comment>
<keyword evidence="2" id="KW-0012">Acyltransferase</keyword>
<dbReference type="InterPro" id="IPR016181">
    <property type="entry name" value="Acyl_CoA_acyltransferase"/>
</dbReference>
<proteinExistence type="inferred from homology"/>
<name>A0ABS2FT11_9FIRM</name>
<keyword evidence="1" id="KW-0808">Transferase</keyword>
<evidence type="ECO:0000256" key="1">
    <source>
        <dbReference type="ARBA" id="ARBA00022679"/>
    </source>
</evidence>
<dbReference type="InterPro" id="IPR000182">
    <property type="entry name" value="GNAT_dom"/>
</dbReference>
<dbReference type="Proteomes" id="UP000719500">
    <property type="component" value="Unassembled WGS sequence"/>
</dbReference>
<keyword evidence="6" id="KW-1185">Reference proteome</keyword>
<accession>A0ABS2FT11</accession>
<evidence type="ECO:0000256" key="3">
    <source>
        <dbReference type="ARBA" id="ARBA00038502"/>
    </source>
</evidence>
<gene>
    <name evidence="5" type="ORF">H9X91_04765</name>
</gene>
<evidence type="ECO:0000259" key="4">
    <source>
        <dbReference type="PROSITE" id="PS51186"/>
    </source>
</evidence>
<evidence type="ECO:0000256" key="2">
    <source>
        <dbReference type="ARBA" id="ARBA00023315"/>
    </source>
</evidence>
<dbReference type="EMBL" id="JACSNX010000004">
    <property type="protein sequence ID" value="MBM6850749.1"/>
    <property type="molecule type" value="Genomic_DNA"/>
</dbReference>
<organism evidence="5 6">
    <name type="scientific">Oscillibacter valericigenes</name>
    <dbReference type="NCBI Taxonomy" id="351091"/>
    <lineage>
        <taxon>Bacteria</taxon>
        <taxon>Bacillati</taxon>
        <taxon>Bacillota</taxon>
        <taxon>Clostridia</taxon>
        <taxon>Eubacteriales</taxon>
        <taxon>Oscillospiraceae</taxon>
        <taxon>Oscillibacter</taxon>
    </lineage>
</organism>